<evidence type="ECO:0000313" key="2">
    <source>
        <dbReference type="Proteomes" id="UP000033115"/>
    </source>
</evidence>
<dbReference type="EMBL" id="CP009933">
    <property type="protein sequence ID" value="AKA69821.1"/>
    <property type="molecule type" value="Genomic_DNA"/>
</dbReference>
<organism evidence="1 2">
    <name type="scientific">Clostridium scatologenes</name>
    <dbReference type="NCBI Taxonomy" id="1548"/>
    <lineage>
        <taxon>Bacteria</taxon>
        <taxon>Bacillati</taxon>
        <taxon>Bacillota</taxon>
        <taxon>Clostridia</taxon>
        <taxon>Eubacteriales</taxon>
        <taxon>Clostridiaceae</taxon>
        <taxon>Clostridium</taxon>
    </lineage>
</organism>
<keyword evidence="2" id="KW-1185">Reference proteome</keyword>
<accession>A0A0E3GR73</accession>
<evidence type="ECO:0000313" key="1">
    <source>
        <dbReference type="EMBL" id="AKA69821.1"/>
    </source>
</evidence>
<reference evidence="1 2" key="1">
    <citation type="journal article" date="2015" name="J. Biotechnol.">
        <title>Complete genome sequence of a malodorant-producing acetogen, Clostridium scatologenes ATCC 25775(T).</title>
        <authorList>
            <person name="Zhu Z."/>
            <person name="Guo T."/>
            <person name="Zheng H."/>
            <person name="Song T."/>
            <person name="Ouyang P."/>
            <person name="Xie J."/>
        </authorList>
    </citation>
    <scope>NUCLEOTIDE SEQUENCE [LARGE SCALE GENOMIC DNA]</scope>
    <source>
        <strain evidence="1 2">ATCC 25775</strain>
    </source>
</reference>
<name>A0A0E3GR73_CLOSL</name>
<dbReference type="STRING" id="1548.CSCA_2696"/>
<dbReference type="KEGG" id="csq:CSCA_2696"/>
<sequence>MIPIKIGTEIKQIKGIYYKIGNEVKRLLVKSKVGSEIKDFIKYTIQKLLTYDFTESTSQSMSNTFNFSNLISVDEVTVNNGNVSYTKNQDNVIVSVSNGTVSRSAYDSTKYATYKEEYRDSSSNSFASSISSSSGGYSGTLYASGGSYVASGSYIPSDSKEATGTRTLGGFNNFEWNKYNNNLWAPMGSSVAPAAGIYYYEDSNGYSGSLGFAGGQSNYTIGSGMPTTNGTVDGQTSTAYFPDYWLYNYKGTVTRLAVDTRVYRQKYTGYLYQGGYTNYYKYKINIKYTIKN</sequence>
<gene>
    <name evidence="1" type="ORF">CSCA_2696</name>
</gene>
<dbReference type="RefSeq" id="WP_029161583.1">
    <property type="nucleotide sequence ID" value="NZ_CP009933.1"/>
</dbReference>
<dbReference type="AlphaFoldDB" id="A0A0E3GR73"/>
<protein>
    <submittedName>
        <fullName evidence="1">Cardb domain protein</fullName>
    </submittedName>
</protein>
<dbReference type="HOGENOM" id="CLU_952198_0_0_9"/>
<dbReference type="Proteomes" id="UP000033115">
    <property type="component" value="Chromosome"/>
</dbReference>
<proteinExistence type="predicted"/>